<name>A0A0E2H218_9FIRM</name>
<evidence type="ECO:0000313" key="2">
    <source>
        <dbReference type="EMBL" id="ENZ13444.1"/>
    </source>
</evidence>
<dbReference type="AlphaFoldDB" id="A0A0E2H218"/>
<evidence type="ECO:0000313" key="3">
    <source>
        <dbReference type="Proteomes" id="UP000013085"/>
    </source>
</evidence>
<dbReference type="PATRIC" id="fig|999408.3.peg.3187"/>
<protein>
    <submittedName>
        <fullName evidence="1">Uncharacterized protein</fullName>
    </submittedName>
</protein>
<dbReference type="EMBL" id="AGYR01000033">
    <property type="protein sequence ID" value="ENZ13444.1"/>
    <property type="molecule type" value="Genomic_DNA"/>
</dbReference>
<proteinExistence type="predicted"/>
<dbReference type="RefSeq" id="WP_002595166.1">
    <property type="nucleotide sequence ID" value="NZ_KB851005.1"/>
</dbReference>
<reference evidence="1 3" key="1">
    <citation type="submission" date="2013-01" db="EMBL/GenBank/DDBJ databases">
        <title>The Genome Sequence of Clostridium clostridioforme 90A8.</title>
        <authorList>
            <consortium name="The Broad Institute Genome Sequencing Platform"/>
            <person name="Earl A."/>
            <person name="Ward D."/>
            <person name="Feldgarden M."/>
            <person name="Gevers D."/>
            <person name="Courvalin P."/>
            <person name="Lambert T."/>
            <person name="Walker B."/>
            <person name="Young S.K."/>
            <person name="Zeng Q."/>
            <person name="Gargeya S."/>
            <person name="Fitzgerald M."/>
            <person name="Haas B."/>
            <person name="Abouelleil A."/>
            <person name="Alvarado L."/>
            <person name="Arachchi H.M."/>
            <person name="Berlin A.M."/>
            <person name="Chapman S.B."/>
            <person name="Dewar J."/>
            <person name="Goldberg J."/>
            <person name="Griggs A."/>
            <person name="Gujja S."/>
            <person name="Hansen M."/>
            <person name="Howarth C."/>
            <person name="Imamovic A."/>
            <person name="Larimer J."/>
            <person name="McCowan C."/>
            <person name="Murphy C."/>
            <person name="Neiman D."/>
            <person name="Pearson M."/>
            <person name="Priest M."/>
            <person name="Roberts A."/>
            <person name="Saif S."/>
            <person name="Shea T."/>
            <person name="Sisk P."/>
            <person name="Sykes S."/>
            <person name="Wortman J."/>
            <person name="Nusbaum C."/>
            <person name="Birren B."/>
        </authorList>
    </citation>
    <scope>NUCLEOTIDE SEQUENCE [LARGE SCALE GENOMIC DNA]</scope>
    <source>
        <strain evidence="1 3">90A8</strain>
    </source>
</reference>
<dbReference type="EMBL" id="AGYR01000084">
    <property type="protein sequence ID" value="ENZ05145.1"/>
    <property type="molecule type" value="Genomic_DNA"/>
</dbReference>
<sequence>MISTYENYLPMEKSLSLEDMVKLHNEMVLEIGSDSDALELYDELVETATRYASFYYSGSVVKTKI</sequence>
<comment type="caution">
    <text evidence="1">The sequence shown here is derived from an EMBL/GenBank/DDBJ whole genome shotgun (WGS) entry which is preliminary data.</text>
</comment>
<evidence type="ECO:0000313" key="1">
    <source>
        <dbReference type="EMBL" id="ENZ05145.1"/>
    </source>
</evidence>
<organism evidence="1 3">
    <name type="scientific">[Clostridium] clostridioforme 90A8</name>
    <dbReference type="NCBI Taxonomy" id="999408"/>
    <lineage>
        <taxon>Bacteria</taxon>
        <taxon>Bacillati</taxon>
        <taxon>Bacillota</taxon>
        <taxon>Clostridia</taxon>
        <taxon>Lachnospirales</taxon>
        <taxon>Lachnospiraceae</taxon>
        <taxon>Enterocloster</taxon>
    </lineage>
</organism>
<accession>A0A0E2H218</accession>
<dbReference type="HOGENOM" id="CLU_2842018_0_0_9"/>
<gene>
    <name evidence="2" type="ORF">HMPREF1090_02949</name>
    <name evidence="1" type="ORF">HMPREF1090_05794</name>
</gene>
<dbReference type="Proteomes" id="UP000013085">
    <property type="component" value="Unassembled WGS sequence"/>
</dbReference>